<keyword evidence="1" id="KW-0812">Transmembrane</keyword>
<sequence length="73" mass="8022">MSAVLAWWGSFGVICRAGLNEYVFWLSLPFWLVAALAVLGIYSIGPLGKGVKAAVIADEQELRESRGVKQPWE</sequence>
<keyword evidence="1" id="KW-0472">Membrane</keyword>
<accession>A0A657PJP9</accession>
<evidence type="ECO:0000313" key="4">
    <source>
        <dbReference type="Proteomes" id="UP000243361"/>
    </source>
</evidence>
<evidence type="ECO:0000256" key="1">
    <source>
        <dbReference type="SAM" id="Phobius"/>
    </source>
</evidence>
<reference evidence="2 4" key="1">
    <citation type="submission" date="2017-02" db="EMBL/GenBank/DDBJ databases">
        <title>Novel co-symbiosis in the unique lucinid bivalve Phacoides pectinatus.</title>
        <authorList>
            <person name="Lim S.J."/>
            <person name="Davis B.G."/>
            <person name="Gill D.E."/>
            <person name="Engel A.S."/>
            <person name="Anderson L.C."/>
            <person name="Campbell B.J."/>
        </authorList>
    </citation>
    <scope>NUCLEOTIDE SEQUENCE [LARGE SCALE GENOMIC DNA]</scope>
    <source>
        <strain evidence="2">LUC13016_P6</strain>
    </source>
</reference>
<dbReference type="EMBL" id="MUIE01000167">
    <property type="protein sequence ID" value="OQX35413.1"/>
    <property type="molecule type" value="Genomic_DNA"/>
</dbReference>
<name>A0A657PJP9_9GAMM</name>
<keyword evidence="4" id="KW-1185">Reference proteome</keyword>
<evidence type="ECO:0000313" key="2">
    <source>
        <dbReference type="EMBL" id="OQX35413.1"/>
    </source>
</evidence>
<feature type="transmembrane region" description="Helical" evidence="1">
    <location>
        <begin position="22"/>
        <end position="42"/>
    </location>
</feature>
<gene>
    <name evidence="2" type="ORF">B0D84_02400</name>
    <name evidence="3" type="ORF">C3L24_03200</name>
</gene>
<keyword evidence="1" id="KW-1133">Transmembrane helix</keyword>
<evidence type="ECO:0000313" key="5">
    <source>
        <dbReference type="Proteomes" id="UP000250928"/>
    </source>
</evidence>
<organism evidence="2 4">
    <name type="scientific">Candidatus Sedimenticola endophacoides</name>
    <dbReference type="NCBI Taxonomy" id="2548426"/>
    <lineage>
        <taxon>Bacteria</taxon>
        <taxon>Pseudomonadati</taxon>
        <taxon>Pseudomonadota</taxon>
        <taxon>Gammaproteobacteria</taxon>
        <taxon>Chromatiales</taxon>
        <taxon>Sedimenticolaceae</taxon>
        <taxon>Sedimenticola</taxon>
    </lineage>
</organism>
<comment type="caution">
    <text evidence="2">The sequence shown here is derived from an EMBL/GenBank/DDBJ whole genome shotgun (WGS) entry which is preliminary data.</text>
</comment>
<reference evidence="3 5" key="2">
    <citation type="submission" date="2018-01" db="EMBL/GenBank/DDBJ databases">
        <title>Novel co-symbiosis in the lucinid bivalve Phacoides pectinatus.</title>
        <authorList>
            <person name="Lim S.J."/>
            <person name="Davis B.G."/>
            <person name="Gill D.E."/>
            <person name="Engel A.S."/>
            <person name="Anderson L.C."/>
            <person name="Campbell B.J."/>
        </authorList>
    </citation>
    <scope>NUCLEOTIDE SEQUENCE [LARGE SCALE GENOMIC DNA]</scope>
    <source>
        <strain evidence="3">N3_P5</strain>
    </source>
</reference>
<dbReference type="AlphaFoldDB" id="A0A657PJP9"/>
<dbReference type="Proteomes" id="UP000250928">
    <property type="component" value="Unassembled WGS sequence"/>
</dbReference>
<protein>
    <submittedName>
        <fullName evidence="2">Uncharacterized protein</fullName>
    </submittedName>
</protein>
<dbReference type="Proteomes" id="UP000243361">
    <property type="component" value="Unassembled WGS sequence"/>
</dbReference>
<dbReference type="EMBL" id="PQCO01000125">
    <property type="protein sequence ID" value="PUE04425.1"/>
    <property type="molecule type" value="Genomic_DNA"/>
</dbReference>
<proteinExistence type="predicted"/>
<evidence type="ECO:0000313" key="3">
    <source>
        <dbReference type="EMBL" id="PUE04425.1"/>
    </source>
</evidence>